<evidence type="ECO:0008006" key="4">
    <source>
        <dbReference type="Google" id="ProtNLM"/>
    </source>
</evidence>
<name>A0ABM7VIK8_9BACT</name>
<dbReference type="RefSeq" id="WP_338398074.1">
    <property type="nucleotide sequence ID" value="NZ_AP025293.1"/>
</dbReference>
<dbReference type="InterPro" id="IPR032342">
    <property type="entry name" value="DUF4861"/>
</dbReference>
<dbReference type="EMBL" id="AP025293">
    <property type="protein sequence ID" value="BDD00811.1"/>
    <property type="molecule type" value="Genomic_DNA"/>
</dbReference>
<sequence length="432" mass="48451">MCNKYLYSIRKMALLILGGVLFSCQSAEESTPLSLTFKNENATELAQVVTMPRAEVLKKLGDIPAGTLPVLFDGEQAIPVQFDDLDQDGQWDEFSVWAFVGAEQEKTYAVKFMKNDELPAFKAFTDVHFGVKPSKEEGVRPVLKATIKKDELPWDADFYPYQADGPMWENDQIGFRQYFDGRNCKDVFGKRTADLSLHKIGFDAKGNPEDNYHVLADWGRDIMQVGSSLGAGSLAMEVDGKMYRLGTKINAKRNNVDSTKFTMINRGPIRGIFKLDYFGWDVAGEKINVSEIIYINRGEHCYRSTVTASGFEGERTLISGMVHLNNDFPVTKQLVNGKEVLMSHDKQTYNKEFYMGLALVVDAKQLKAVELAPAKGDGITSTYCAKTNVKAGQAYHTQFFATWGMQDERFRKADYFQQFVVGAVGVKPIVLI</sequence>
<reference evidence="2 3" key="1">
    <citation type="submission" date="2021-12" db="EMBL/GenBank/DDBJ databases">
        <title>Genome sequencing of bacteria with rrn-lacking chromosome and rrn-plasmid.</title>
        <authorList>
            <person name="Anda M."/>
            <person name="Iwasaki W."/>
        </authorList>
    </citation>
    <scope>NUCLEOTIDE SEQUENCE [LARGE SCALE GENOMIC DNA]</scope>
    <source>
        <strain evidence="2 3">NBRC 101262</strain>
        <plasmid evidence="2 3">pPP1</plasmid>
    </source>
</reference>
<keyword evidence="1" id="KW-0732">Signal</keyword>
<keyword evidence="2" id="KW-0614">Plasmid</keyword>
<evidence type="ECO:0000256" key="1">
    <source>
        <dbReference type="SAM" id="SignalP"/>
    </source>
</evidence>
<accession>A0ABM7VIK8</accession>
<proteinExistence type="predicted"/>
<feature type="signal peptide" evidence="1">
    <location>
        <begin position="1"/>
        <end position="27"/>
    </location>
</feature>
<organism evidence="2 3">
    <name type="scientific">Persicobacter psychrovividus</name>
    <dbReference type="NCBI Taxonomy" id="387638"/>
    <lineage>
        <taxon>Bacteria</taxon>
        <taxon>Pseudomonadati</taxon>
        <taxon>Bacteroidota</taxon>
        <taxon>Cytophagia</taxon>
        <taxon>Cytophagales</taxon>
        <taxon>Persicobacteraceae</taxon>
        <taxon>Persicobacter</taxon>
    </lineage>
</organism>
<dbReference type="PROSITE" id="PS51257">
    <property type="entry name" value="PROKAR_LIPOPROTEIN"/>
    <property type="match status" value="1"/>
</dbReference>
<protein>
    <recommendedName>
        <fullName evidence="4">DUF4861 domain-containing protein</fullName>
    </recommendedName>
</protein>
<keyword evidence="3" id="KW-1185">Reference proteome</keyword>
<gene>
    <name evidence="2" type="ORF">PEPS_30910</name>
</gene>
<dbReference type="Proteomes" id="UP001354989">
    <property type="component" value="Plasmid pPP1"/>
</dbReference>
<dbReference type="Pfam" id="PF16153">
    <property type="entry name" value="DUF4861"/>
    <property type="match status" value="1"/>
</dbReference>
<evidence type="ECO:0000313" key="3">
    <source>
        <dbReference type="Proteomes" id="UP001354989"/>
    </source>
</evidence>
<geneLocation type="plasmid" evidence="2 3">
    <name>pPP1</name>
</geneLocation>
<evidence type="ECO:0000313" key="2">
    <source>
        <dbReference type="EMBL" id="BDD00811.1"/>
    </source>
</evidence>
<feature type="chain" id="PRO_5045822070" description="DUF4861 domain-containing protein" evidence="1">
    <location>
        <begin position="28"/>
        <end position="432"/>
    </location>
</feature>